<dbReference type="EMBL" id="LXQA010254384">
    <property type="protein sequence ID" value="MCI38316.1"/>
    <property type="molecule type" value="Genomic_DNA"/>
</dbReference>
<proteinExistence type="predicted"/>
<comment type="caution">
    <text evidence="1">The sequence shown here is derived from an EMBL/GenBank/DDBJ whole genome shotgun (WGS) entry which is preliminary data.</text>
</comment>
<name>A0A392RRY7_9FABA</name>
<accession>A0A392RRY7</accession>
<sequence length="25" mass="2688">MRVLLLAVAVELALLRACHLSAVPE</sequence>
<dbReference type="AlphaFoldDB" id="A0A392RRY7"/>
<feature type="non-terminal residue" evidence="1">
    <location>
        <position position="25"/>
    </location>
</feature>
<dbReference type="Proteomes" id="UP000265520">
    <property type="component" value="Unassembled WGS sequence"/>
</dbReference>
<organism evidence="1 2">
    <name type="scientific">Trifolium medium</name>
    <dbReference type="NCBI Taxonomy" id="97028"/>
    <lineage>
        <taxon>Eukaryota</taxon>
        <taxon>Viridiplantae</taxon>
        <taxon>Streptophyta</taxon>
        <taxon>Embryophyta</taxon>
        <taxon>Tracheophyta</taxon>
        <taxon>Spermatophyta</taxon>
        <taxon>Magnoliopsida</taxon>
        <taxon>eudicotyledons</taxon>
        <taxon>Gunneridae</taxon>
        <taxon>Pentapetalae</taxon>
        <taxon>rosids</taxon>
        <taxon>fabids</taxon>
        <taxon>Fabales</taxon>
        <taxon>Fabaceae</taxon>
        <taxon>Papilionoideae</taxon>
        <taxon>50 kb inversion clade</taxon>
        <taxon>NPAAA clade</taxon>
        <taxon>Hologalegina</taxon>
        <taxon>IRL clade</taxon>
        <taxon>Trifolieae</taxon>
        <taxon>Trifolium</taxon>
    </lineage>
</organism>
<evidence type="ECO:0000313" key="1">
    <source>
        <dbReference type="EMBL" id="MCI38316.1"/>
    </source>
</evidence>
<keyword evidence="2" id="KW-1185">Reference proteome</keyword>
<evidence type="ECO:0000313" key="2">
    <source>
        <dbReference type="Proteomes" id="UP000265520"/>
    </source>
</evidence>
<reference evidence="1 2" key="1">
    <citation type="journal article" date="2018" name="Front. Plant Sci.">
        <title>Red Clover (Trifolium pratense) and Zigzag Clover (T. medium) - A Picture of Genomic Similarities and Differences.</title>
        <authorList>
            <person name="Dluhosova J."/>
            <person name="Istvanek J."/>
            <person name="Nedelnik J."/>
            <person name="Repkova J."/>
        </authorList>
    </citation>
    <scope>NUCLEOTIDE SEQUENCE [LARGE SCALE GENOMIC DNA]</scope>
    <source>
        <strain evidence="2">cv. 10/8</strain>
        <tissue evidence="1">Leaf</tissue>
    </source>
</reference>
<protein>
    <submittedName>
        <fullName evidence="1">Uncharacterized protein</fullName>
    </submittedName>
</protein>